<dbReference type="GO" id="GO:0005829">
    <property type="term" value="C:cytosol"/>
    <property type="evidence" value="ECO:0007669"/>
    <property type="project" value="TreeGrafter"/>
</dbReference>
<evidence type="ECO:0000259" key="6">
    <source>
        <dbReference type="Pfam" id="PF02826"/>
    </source>
</evidence>
<evidence type="ECO:0000256" key="3">
    <source>
        <dbReference type="ARBA" id="ARBA00023027"/>
    </source>
</evidence>
<dbReference type="GO" id="GO:0016618">
    <property type="term" value="F:hydroxypyruvate reductase [NAD(P)H] activity"/>
    <property type="evidence" value="ECO:0007669"/>
    <property type="project" value="TreeGrafter"/>
</dbReference>
<dbReference type="PROSITE" id="PS00065">
    <property type="entry name" value="D_2_HYDROXYACID_DH_1"/>
    <property type="match status" value="1"/>
</dbReference>
<keyword evidence="2 4" id="KW-0560">Oxidoreductase</keyword>
<gene>
    <name evidence="7" type="ORF">dsat_1614</name>
</gene>
<evidence type="ECO:0000313" key="7">
    <source>
        <dbReference type="EMBL" id="EPR30474.1"/>
    </source>
</evidence>
<dbReference type="GO" id="GO:0051287">
    <property type="term" value="F:NAD binding"/>
    <property type="evidence" value="ECO:0007669"/>
    <property type="project" value="InterPro"/>
</dbReference>
<dbReference type="EMBL" id="ATHI01000032">
    <property type="protein sequence ID" value="EPR30474.1"/>
    <property type="molecule type" value="Genomic_DNA"/>
</dbReference>
<dbReference type="GO" id="GO:0030267">
    <property type="term" value="F:glyoxylate reductase (NADPH) activity"/>
    <property type="evidence" value="ECO:0007669"/>
    <property type="project" value="TreeGrafter"/>
</dbReference>
<dbReference type="CDD" id="cd05301">
    <property type="entry name" value="GDH"/>
    <property type="match status" value="1"/>
</dbReference>
<reference evidence="7 8" key="1">
    <citation type="journal article" date="2013" name="Genome Announc.">
        <title>Draft genome sequences for three mercury-methylating, sulfate-reducing bacteria.</title>
        <authorList>
            <person name="Brown S.D."/>
            <person name="Hurt R.A.Jr."/>
            <person name="Gilmour C.C."/>
            <person name="Elias D.A."/>
        </authorList>
    </citation>
    <scope>NUCLEOTIDE SEQUENCE [LARGE SCALE GENOMIC DNA]</scope>
    <source>
        <strain evidence="7 8">DSM 16529</strain>
    </source>
</reference>
<dbReference type="SUPFAM" id="SSF51735">
    <property type="entry name" value="NAD(P)-binding Rossmann-fold domains"/>
    <property type="match status" value="1"/>
</dbReference>
<dbReference type="InterPro" id="IPR006140">
    <property type="entry name" value="D-isomer_DH_NAD-bd"/>
</dbReference>
<evidence type="ECO:0000256" key="2">
    <source>
        <dbReference type="ARBA" id="ARBA00023002"/>
    </source>
</evidence>
<evidence type="ECO:0000256" key="1">
    <source>
        <dbReference type="ARBA" id="ARBA00005854"/>
    </source>
</evidence>
<evidence type="ECO:0000259" key="5">
    <source>
        <dbReference type="Pfam" id="PF00389"/>
    </source>
</evidence>
<dbReference type="InterPro" id="IPR029752">
    <property type="entry name" value="D-isomer_DH_CS1"/>
</dbReference>
<keyword evidence="8" id="KW-1185">Reference proteome</keyword>
<dbReference type="eggNOG" id="COG1052">
    <property type="taxonomic scope" value="Bacteria"/>
</dbReference>
<dbReference type="InterPro" id="IPR050223">
    <property type="entry name" value="D-isomer_2-hydroxyacid_DH"/>
</dbReference>
<dbReference type="PROSITE" id="PS00670">
    <property type="entry name" value="D_2_HYDROXYACID_DH_2"/>
    <property type="match status" value="1"/>
</dbReference>
<feature type="domain" description="D-isomer specific 2-hydroxyacid dehydrogenase catalytic" evidence="5">
    <location>
        <begin position="6"/>
        <end position="319"/>
    </location>
</feature>
<proteinExistence type="inferred from homology"/>
<dbReference type="Pfam" id="PF00389">
    <property type="entry name" value="2-Hacid_dh"/>
    <property type="match status" value="1"/>
</dbReference>
<feature type="domain" description="D-isomer specific 2-hydroxyacid dehydrogenase NAD-binding" evidence="6">
    <location>
        <begin position="111"/>
        <end position="287"/>
    </location>
</feature>
<dbReference type="AlphaFoldDB" id="S7U948"/>
<dbReference type="InterPro" id="IPR006139">
    <property type="entry name" value="D-isomer_2_OHA_DH_cat_dom"/>
</dbReference>
<dbReference type="InterPro" id="IPR029753">
    <property type="entry name" value="D-isomer_DH_CS"/>
</dbReference>
<dbReference type="FunFam" id="3.40.50.720:FF:000203">
    <property type="entry name" value="D-3-phosphoglycerate dehydrogenase (SerA)"/>
    <property type="match status" value="1"/>
</dbReference>
<protein>
    <submittedName>
        <fullName evidence="7">D-isomer specific 2-hydroxyacid dehydrogenase NAD-binding protein</fullName>
    </submittedName>
</protein>
<evidence type="ECO:0000256" key="4">
    <source>
        <dbReference type="RuleBase" id="RU003719"/>
    </source>
</evidence>
<dbReference type="Proteomes" id="UP000014975">
    <property type="component" value="Unassembled WGS sequence"/>
</dbReference>
<evidence type="ECO:0000313" key="8">
    <source>
        <dbReference type="Proteomes" id="UP000014975"/>
    </source>
</evidence>
<dbReference type="PANTHER" id="PTHR10996">
    <property type="entry name" value="2-HYDROXYACID DEHYDROGENASE-RELATED"/>
    <property type="match status" value="1"/>
</dbReference>
<dbReference type="PATRIC" id="fig|1121439.3.peg.3003"/>
<dbReference type="PANTHER" id="PTHR10996:SF283">
    <property type="entry name" value="GLYOXYLATE_HYDROXYPYRUVATE REDUCTASE B"/>
    <property type="match status" value="1"/>
</dbReference>
<dbReference type="OrthoDB" id="9793626at2"/>
<dbReference type="Gene3D" id="3.40.50.720">
    <property type="entry name" value="NAD(P)-binding Rossmann-like Domain"/>
    <property type="match status" value="2"/>
</dbReference>
<accession>S7U948</accession>
<dbReference type="InterPro" id="IPR036291">
    <property type="entry name" value="NAD(P)-bd_dom_sf"/>
</dbReference>
<dbReference type="RefSeq" id="WP_020888310.1">
    <property type="nucleotide sequence ID" value="NZ_ATHI01000032.1"/>
</dbReference>
<comment type="similarity">
    <text evidence="1 4">Belongs to the D-isomer specific 2-hydroxyacid dehydrogenase family.</text>
</comment>
<organism evidence="7 8">
    <name type="scientific">Alkalidesulfovibrio alkalitolerans DSM 16529</name>
    <dbReference type="NCBI Taxonomy" id="1121439"/>
    <lineage>
        <taxon>Bacteria</taxon>
        <taxon>Pseudomonadati</taxon>
        <taxon>Thermodesulfobacteriota</taxon>
        <taxon>Desulfovibrionia</taxon>
        <taxon>Desulfovibrionales</taxon>
        <taxon>Desulfovibrionaceae</taxon>
        <taxon>Alkalidesulfovibrio</taxon>
    </lineage>
</organism>
<sequence>MQRKKVFITRKIPQAGVALLEKSCDVMINPEDRPLSREELLAKVAEVDGVIGLLTDKIDAAFFDAAKNLKGYANYAVGYDNIDVAEATRRKIPVSNTPDVLTLATAELAWALIFAVARRVVETDAVMRSGTWTGWGPLQFIGLDVSGKTLGILGAGRIGAAVARMAQGFGMPLIYYNRSSNPELEAQTKARKVSFDELLAQSDFISIHAPLTPETRHLFNRESFSRMKRTAVLVNTGRGPIIKEDDLVWALRNGVIAGAGLDVYEFEPRMAEGLSELKNAVLLPHIGSATNSSRDGMAELAARNLLAMLASARPPTILNPEVLG</sequence>
<dbReference type="SUPFAM" id="SSF52283">
    <property type="entry name" value="Formate/glycerate dehydrogenase catalytic domain-like"/>
    <property type="match status" value="1"/>
</dbReference>
<name>S7U948_9BACT</name>
<dbReference type="Pfam" id="PF02826">
    <property type="entry name" value="2-Hacid_dh_C"/>
    <property type="match status" value="1"/>
</dbReference>
<dbReference type="STRING" id="1121439.dsat_1614"/>
<comment type="caution">
    <text evidence="7">The sequence shown here is derived from an EMBL/GenBank/DDBJ whole genome shotgun (WGS) entry which is preliminary data.</text>
</comment>
<keyword evidence="3" id="KW-0520">NAD</keyword>